<reference evidence="2" key="1">
    <citation type="submission" date="2022-10" db="EMBL/GenBank/DDBJ databases">
        <title>The complete genomes of actinobacterial strains from the NBC collection.</title>
        <authorList>
            <person name="Joergensen T.S."/>
            <person name="Alvarez Arevalo M."/>
            <person name="Sterndorff E.B."/>
            <person name="Faurdal D."/>
            <person name="Vuksanovic O."/>
            <person name="Mourched A.-S."/>
            <person name="Charusanti P."/>
            <person name="Shaw S."/>
            <person name="Blin K."/>
            <person name="Weber T."/>
        </authorList>
    </citation>
    <scope>NUCLEOTIDE SEQUENCE</scope>
    <source>
        <strain evidence="2">NBC_00668</strain>
    </source>
</reference>
<dbReference type="EMBL" id="CP109019">
    <property type="protein sequence ID" value="WUT80829.1"/>
    <property type="molecule type" value="Genomic_DNA"/>
</dbReference>
<feature type="signal peptide" evidence="1">
    <location>
        <begin position="1"/>
        <end position="29"/>
    </location>
</feature>
<evidence type="ECO:0000256" key="1">
    <source>
        <dbReference type="SAM" id="SignalP"/>
    </source>
</evidence>
<organism evidence="2 3">
    <name type="scientific">Streptomyces melanogenes</name>
    <dbReference type="NCBI Taxonomy" id="67326"/>
    <lineage>
        <taxon>Bacteria</taxon>
        <taxon>Bacillati</taxon>
        <taxon>Actinomycetota</taxon>
        <taxon>Actinomycetes</taxon>
        <taxon>Kitasatosporales</taxon>
        <taxon>Streptomycetaceae</taxon>
        <taxon>Streptomyces</taxon>
    </lineage>
</organism>
<evidence type="ECO:0000313" key="3">
    <source>
        <dbReference type="Proteomes" id="UP001432060"/>
    </source>
</evidence>
<protein>
    <recommendedName>
        <fullName evidence="4">Secreted protein</fullName>
    </recommendedName>
</protein>
<evidence type="ECO:0008006" key="4">
    <source>
        <dbReference type="Google" id="ProtNLM"/>
    </source>
</evidence>
<evidence type="ECO:0000313" key="2">
    <source>
        <dbReference type="EMBL" id="WUT80829.1"/>
    </source>
</evidence>
<dbReference type="Proteomes" id="UP001432060">
    <property type="component" value="Chromosome"/>
</dbReference>
<proteinExistence type="predicted"/>
<gene>
    <name evidence="2" type="ORF">OG515_00835</name>
</gene>
<accession>A0ABZ1XBG1</accession>
<feature type="chain" id="PRO_5045427834" description="Secreted protein" evidence="1">
    <location>
        <begin position="30"/>
        <end position="193"/>
    </location>
</feature>
<name>A0ABZ1XBG1_9ACTN</name>
<sequence>MKLHARQILGAAAVVAVASLAATTVPATANPASVASKFADQGRDANLTSKQIAELQKEVEKQVAVTGGRQIALNKIAVNGGEMGIPVPGEDRVLDLAASKAKATKVYAGCRQGNFCGWKGRNGTGADWQRGACNVDHEIPDGWNSGGSWQNNQTRGLVAEFRGKRHNHLSYTPPAPTGIVNGDWAPVWYVRAC</sequence>
<dbReference type="RefSeq" id="WP_329394728.1">
    <property type="nucleotide sequence ID" value="NZ_CP109019.1"/>
</dbReference>
<keyword evidence="1" id="KW-0732">Signal</keyword>
<keyword evidence="3" id="KW-1185">Reference proteome</keyword>